<dbReference type="Gene3D" id="3.30.465.10">
    <property type="match status" value="1"/>
</dbReference>
<dbReference type="RefSeq" id="WP_184265691.1">
    <property type="nucleotide sequence ID" value="NZ_JACIIX010000018.1"/>
</dbReference>
<name>A0A7W9ZKI3_NOVIT</name>
<dbReference type="PANTHER" id="PTHR42659">
    <property type="entry name" value="XANTHINE DEHYDROGENASE SUBUNIT C-RELATED"/>
    <property type="match status" value="1"/>
</dbReference>
<keyword evidence="2" id="KW-0274">FAD</keyword>
<sequence length="264" mass="26907">MYTFSYQKPSSVADAVATLTGDDDAKVVAGGMTLIPTLKQRLAQPSALVDLGSVPGLTGIRRDGDALVIGAMTTHATVAADATVRSALPALAALAGGIGDPAVRHRGTCGGSVANADPAADYPAAVVGLGGTVITDRREIAGDDFFTGLFETALEPGEIITALRFPIPKRAGYAKFRNPASRYAVVGVMVAETAAGIRVAVTGAGASVFRVAAMEQALGGTFSPAALDGIRIEADDLNTDLHASAEYRAHLVTVMARRAVEAAS</sequence>
<dbReference type="InterPro" id="IPR036318">
    <property type="entry name" value="FAD-bd_PCMH-like_sf"/>
</dbReference>
<dbReference type="InterPro" id="IPR016167">
    <property type="entry name" value="FAD-bd_PCMH_sub1"/>
</dbReference>
<organism evidence="5 6">
    <name type="scientific">Novispirillum itersonii</name>
    <name type="common">Aquaspirillum itersonii</name>
    <dbReference type="NCBI Taxonomy" id="189"/>
    <lineage>
        <taxon>Bacteria</taxon>
        <taxon>Pseudomonadati</taxon>
        <taxon>Pseudomonadota</taxon>
        <taxon>Alphaproteobacteria</taxon>
        <taxon>Rhodospirillales</taxon>
        <taxon>Novispirillaceae</taxon>
        <taxon>Novispirillum</taxon>
    </lineage>
</organism>
<dbReference type="SUPFAM" id="SSF55447">
    <property type="entry name" value="CO dehydrogenase flavoprotein C-terminal domain-like"/>
    <property type="match status" value="1"/>
</dbReference>
<dbReference type="GO" id="GO:0071949">
    <property type="term" value="F:FAD binding"/>
    <property type="evidence" value="ECO:0007669"/>
    <property type="project" value="InterPro"/>
</dbReference>
<evidence type="ECO:0000256" key="3">
    <source>
        <dbReference type="ARBA" id="ARBA00023002"/>
    </source>
</evidence>
<dbReference type="SUPFAM" id="SSF56176">
    <property type="entry name" value="FAD-binding/transporter-associated domain-like"/>
    <property type="match status" value="1"/>
</dbReference>
<evidence type="ECO:0000256" key="1">
    <source>
        <dbReference type="ARBA" id="ARBA00022630"/>
    </source>
</evidence>
<keyword evidence="1" id="KW-0285">Flavoprotein</keyword>
<keyword evidence="3 5" id="KW-0560">Oxidoreductase</keyword>
<dbReference type="EMBL" id="JACIIX010000018">
    <property type="protein sequence ID" value="MBB6212187.1"/>
    <property type="molecule type" value="Genomic_DNA"/>
</dbReference>
<protein>
    <submittedName>
        <fullName evidence="5">Carbon-monoxide dehydrogenase medium subunit</fullName>
        <ecNumber evidence="5">1.2.7.4</ecNumber>
    </submittedName>
</protein>
<comment type="caution">
    <text evidence="5">The sequence shown here is derived from an EMBL/GenBank/DDBJ whole genome shotgun (WGS) entry which is preliminary data.</text>
</comment>
<evidence type="ECO:0000256" key="2">
    <source>
        <dbReference type="ARBA" id="ARBA00022827"/>
    </source>
</evidence>
<keyword evidence="6" id="KW-1185">Reference proteome</keyword>
<dbReference type="InterPro" id="IPR036683">
    <property type="entry name" value="CO_DH_flav_C_dom_sf"/>
</dbReference>
<dbReference type="InterPro" id="IPR016169">
    <property type="entry name" value="FAD-bd_PCMH_sub2"/>
</dbReference>
<dbReference type="Gene3D" id="3.30.43.10">
    <property type="entry name" value="Uridine Diphospho-n-acetylenolpyruvylglucosamine Reductase, domain 2"/>
    <property type="match status" value="1"/>
</dbReference>
<dbReference type="PROSITE" id="PS51387">
    <property type="entry name" value="FAD_PCMH"/>
    <property type="match status" value="1"/>
</dbReference>
<dbReference type="GO" id="GO:0043885">
    <property type="term" value="F:anaerobic carbon-monoxide dehydrogenase activity"/>
    <property type="evidence" value="ECO:0007669"/>
    <property type="project" value="UniProtKB-EC"/>
</dbReference>
<dbReference type="EC" id="1.2.7.4" evidence="5"/>
<dbReference type="AlphaFoldDB" id="A0A7W9ZKI3"/>
<proteinExistence type="predicted"/>
<evidence type="ECO:0000313" key="6">
    <source>
        <dbReference type="Proteomes" id="UP000544872"/>
    </source>
</evidence>
<dbReference type="Gene3D" id="3.30.390.50">
    <property type="entry name" value="CO dehydrogenase flavoprotein, C-terminal domain"/>
    <property type="match status" value="1"/>
</dbReference>
<dbReference type="Pfam" id="PF00941">
    <property type="entry name" value="FAD_binding_5"/>
    <property type="match status" value="1"/>
</dbReference>
<dbReference type="PANTHER" id="PTHR42659:SF2">
    <property type="entry name" value="XANTHINE DEHYDROGENASE SUBUNIT C-RELATED"/>
    <property type="match status" value="1"/>
</dbReference>
<gene>
    <name evidence="5" type="ORF">FHS48_003636</name>
</gene>
<evidence type="ECO:0000313" key="5">
    <source>
        <dbReference type="EMBL" id="MBB6212187.1"/>
    </source>
</evidence>
<evidence type="ECO:0000259" key="4">
    <source>
        <dbReference type="PROSITE" id="PS51387"/>
    </source>
</evidence>
<dbReference type="Pfam" id="PF03450">
    <property type="entry name" value="CO_deh_flav_C"/>
    <property type="match status" value="1"/>
</dbReference>
<reference evidence="5 6" key="1">
    <citation type="submission" date="2020-08" db="EMBL/GenBank/DDBJ databases">
        <title>Genomic Encyclopedia of Type Strains, Phase IV (KMG-IV): sequencing the most valuable type-strain genomes for metagenomic binning, comparative biology and taxonomic classification.</title>
        <authorList>
            <person name="Goeker M."/>
        </authorList>
    </citation>
    <scope>NUCLEOTIDE SEQUENCE [LARGE SCALE GENOMIC DNA]</scope>
    <source>
        <strain evidence="5 6">DSM 11590</strain>
    </source>
</reference>
<accession>A0A7W9ZKI3</accession>
<dbReference type="InterPro" id="IPR005107">
    <property type="entry name" value="CO_DH_flav_C"/>
</dbReference>
<dbReference type="Proteomes" id="UP000544872">
    <property type="component" value="Unassembled WGS sequence"/>
</dbReference>
<dbReference type="InterPro" id="IPR051312">
    <property type="entry name" value="Diverse_Substr_Oxidored"/>
</dbReference>
<dbReference type="InterPro" id="IPR016166">
    <property type="entry name" value="FAD-bd_PCMH"/>
</dbReference>
<dbReference type="SMART" id="SM01092">
    <property type="entry name" value="CO_deh_flav_C"/>
    <property type="match status" value="1"/>
</dbReference>
<dbReference type="InterPro" id="IPR002346">
    <property type="entry name" value="Mopterin_DH_FAD-bd"/>
</dbReference>
<feature type="domain" description="FAD-binding PCMH-type" evidence="4">
    <location>
        <begin position="1"/>
        <end position="170"/>
    </location>
</feature>